<evidence type="ECO:0000313" key="4">
    <source>
        <dbReference type="EMBL" id="KAK5051045.1"/>
    </source>
</evidence>
<dbReference type="InterPro" id="IPR050272">
    <property type="entry name" value="Isochorismatase-like_hydrls"/>
</dbReference>
<name>A0AAV9N7C4_9EURO</name>
<dbReference type="InterPro" id="IPR000868">
    <property type="entry name" value="Isochorismatase-like_dom"/>
</dbReference>
<accession>A0AAV9N7C4</accession>
<evidence type="ECO:0000313" key="5">
    <source>
        <dbReference type="Proteomes" id="UP001358417"/>
    </source>
</evidence>
<dbReference type="InterPro" id="IPR036380">
    <property type="entry name" value="Isochorismatase-like_sf"/>
</dbReference>
<feature type="domain" description="Isochorismatase-like" evidence="3">
    <location>
        <begin position="112"/>
        <end position="230"/>
    </location>
</feature>
<organism evidence="4 5">
    <name type="scientific">Exophiala bonariae</name>
    <dbReference type="NCBI Taxonomy" id="1690606"/>
    <lineage>
        <taxon>Eukaryota</taxon>
        <taxon>Fungi</taxon>
        <taxon>Dikarya</taxon>
        <taxon>Ascomycota</taxon>
        <taxon>Pezizomycotina</taxon>
        <taxon>Eurotiomycetes</taxon>
        <taxon>Chaetothyriomycetidae</taxon>
        <taxon>Chaetothyriales</taxon>
        <taxon>Herpotrichiellaceae</taxon>
        <taxon>Exophiala</taxon>
    </lineage>
</organism>
<dbReference type="CDD" id="cd00431">
    <property type="entry name" value="cysteine_hydrolases"/>
    <property type="match status" value="1"/>
</dbReference>
<dbReference type="RefSeq" id="XP_064705545.1">
    <property type="nucleotide sequence ID" value="XM_064847192.1"/>
</dbReference>
<dbReference type="PANTHER" id="PTHR43540">
    <property type="entry name" value="PEROXYUREIDOACRYLATE/UREIDOACRYLATE AMIDOHYDROLASE-RELATED"/>
    <property type="match status" value="1"/>
</dbReference>
<dbReference type="GeneID" id="89971791"/>
<comment type="similarity">
    <text evidence="1">Belongs to the isochorismatase family.</text>
</comment>
<dbReference type="Gene3D" id="3.40.50.850">
    <property type="entry name" value="Isochorismatase-like"/>
    <property type="match status" value="1"/>
</dbReference>
<comment type="caution">
    <text evidence="4">The sequence shown here is derived from an EMBL/GenBank/DDBJ whole genome shotgun (WGS) entry which is preliminary data.</text>
</comment>
<dbReference type="EMBL" id="JAVRRD010000016">
    <property type="protein sequence ID" value="KAK5051045.1"/>
    <property type="molecule type" value="Genomic_DNA"/>
</dbReference>
<evidence type="ECO:0000259" key="3">
    <source>
        <dbReference type="Pfam" id="PF00857"/>
    </source>
</evidence>
<dbReference type="Pfam" id="PF00857">
    <property type="entry name" value="Isochorismatase"/>
    <property type="match status" value="1"/>
</dbReference>
<dbReference type="SUPFAM" id="SSF52499">
    <property type="entry name" value="Isochorismatase-like hydrolases"/>
    <property type="match status" value="1"/>
</dbReference>
<proteinExistence type="inferred from homology"/>
<sequence length="238" mass="26488">MATKSEASKFYVDVNLGATALLLVDIQDDIAGRLPQDGLKDMLANVSRLLNLFRVEIQCRRQRLSNSSNHGQLFDQVPLIVHHIFPAGINSNGFISPYNKLARWLRALEAAGHFDKEAQDPNHPQYRIVKELRPKDDTWGSKDEIIIPKLSAGSFSSSELLGYFRARGIKHVILCGLTTAGAVLGSARLGADLDFHIIIPEEGVLDDDKEINDFLLDKILPRFVDVVSASDIELLFKK</sequence>
<dbReference type="PANTHER" id="PTHR43540:SF7">
    <property type="entry name" value="ISOCHORISMATASE FAMILY PROTEIN YECD"/>
    <property type="match status" value="1"/>
</dbReference>
<gene>
    <name evidence="4" type="ORF">LTR84_003604</name>
</gene>
<dbReference type="Proteomes" id="UP001358417">
    <property type="component" value="Unassembled WGS sequence"/>
</dbReference>
<reference evidence="4 5" key="1">
    <citation type="submission" date="2023-08" db="EMBL/GenBank/DDBJ databases">
        <title>Black Yeasts Isolated from many extreme environments.</title>
        <authorList>
            <person name="Coleine C."/>
            <person name="Stajich J.E."/>
            <person name="Selbmann L."/>
        </authorList>
    </citation>
    <scope>NUCLEOTIDE SEQUENCE [LARGE SCALE GENOMIC DNA]</scope>
    <source>
        <strain evidence="4 5">CCFEE 5792</strain>
    </source>
</reference>
<evidence type="ECO:0000256" key="1">
    <source>
        <dbReference type="ARBA" id="ARBA00006336"/>
    </source>
</evidence>
<dbReference type="AlphaFoldDB" id="A0AAV9N7C4"/>
<evidence type="ECO:0000256" key="2">
    <source>
        <dbReference type="ARBA" id="ARBA00022801"/>
    </source>
</evidence>
<protein>
    <recommendedName>
        <fullName evidence="3">Isochorismatase-like domain-containing protein</fullName>
    </recommendedName>
</protein>
<keyword evidence="5" id="KW-1185">Reference proteome</keyword>
<keyword evidence="2" id="KW-0378">Hydrolase</keyword>
<dbReference type="GO" id="GO:0016787">
    <property type="term" value="F:hydrolase activity"/>
    <property type="evidence" value="ECO:0007669"/>
    <property type="project" value="UniProtKB-KW"/>
</dbReference>